<feature type="domain" description="Transglutaminase-like" evidence="2">
    <location>
        <begin position="272"/>
        <end position="348"/>
    </location>
</feature>
<evidence type="ECO:0000313" key="5">
    <source>
        <dbReference type="Proteomes" id="UP000306918"/>
    </source>
</evidence>
<dbReference type="InterPro" id="IPR024618">
    <property type="entry name" value="DUF3857"/>
</dbReference>
<dbReference type="Gene3D" id="2.60.40.3140">
    <property type="match status" value="1"/>
</dbReference>
<reference evidence="4 5" key="1">
    <citation type="submission" date="2019-04" db="EMBL/GenBank/DDBJ databases">
        <title>Niastella caeni sp. nov., isolated from activated sludge.</title>
        <authorList>
            <person name="Sheng M."/>
        </authorList>
    </citation>
    <scope>NUCLEOTIDE SEQUENCE [LARGE SCALE GENOMIC DNA]</scope>
    <source>
        <strain evidence="4 5">HX-2-15</strain>
    </source>
</reference>
<feature type="chain" id="PRO_5020412624" evidence="1">
    <location>
        <begin position="21"/>
        <end position="632"/>
    </location>
</feature>
<dbReference type="AlphaFoldDB" id="A0A4S8HRK6"/>
<dbReference type="OrthoDB" id="8595007at2"/>
<evidence type="ECO:0000256" key="1">
    <source>
        <dbReference type="SAM" id="SignalP"/>
    </source>
</evidence>
<dbReference type="Pfam" id="PF01841">
    <property type="entry name" value="Transglut_core"/>
    <property type="match status" value="1"/>
</dbReference>
<evidence type="ECO:0000259" key="2">
    <source>
        <dbReference type="Pfam" id="PF01841"/>
    </source>
</evidence>
<dbReference type="Pfam" id="PF12969">
    <property type="entry name" value="DUF3857"/>
    <property type="match status" value="1"/>
</dbReference>
<name>A0A4S8HRK6_9BACT</name>
<keyword evidence="1" id="KW-0732">Signal</keyword>
<dbReference type="Proteomes" id="UP000306918">
    <property type="component" value="Unassembled WGS sequence"/>
</dbReference>
<feature type="domain" description="DUF3857" evidence="3">
    <location>
        <begin position="57"/>
        <end position="213"/>
    </location>
</feature>
<evidence type="ECO:0000259" key="3">
    <source>
        <dbReference type="Pfam" id="PF12969"/>
    </source>
</evidence>
<dbReference type="RefSeq" id="WP_136578026.1">
    <property type="nucleotide sequence ID" value="NZ_STFF01000004.1"/>
</dbReference>
<dbReference type="InterPro" id="IPR002931">
    <property type="entry name" value="Transglutaminase-like"/>
</dbReference>
<sequence>MKKCLPIITVLCCIAVGVQAQLPLYDLSSVPDAVKKEADVIKRFEEIVFEVTDIDRASYKVHNMLTVKNEKGKSALSFGTETSKIVSLGDVTITVYDMFGRQINKYKKKDMRTVATGEGLIEDGFLTYIHVPVSTYPVNVEYEYELKFKETLFFPSYNIIKPGQGVQKSSFTAKVPKDLDLRYKEKNIKLAPQVSEDGQYRLYKWSVSDLPPIEDEAGAVSYQNRYPAILLAPNRFSFYGSQGEFSSWKSYGDWIGKLYKGLDELPEDRKAFFRNLVKDASSDREKVRLVYDYLQKNFRYVSIQLGIGGLKPFSADFTDKKKYGDCKALSNYMKAALKAVNINSHVAIINSGYNSEPVDKDFPSSFSFDHVILCVPQPKDSIWLECTSSTADFDVLSSFTENRNALLVTDEGGVLVPTPVSRAGDNKFLVTTTVNLAEDGSGKTATLFRSTGRYRVIMDNIANEKKDDQKESIVYRFGFKQPDEFEYLKKDSTEYYTTALNMVIEKVPEFTAGNKMFLAPRLYKFWETKLPKAENRKLDYYFQNPFEYTDTTIFRLPAGAVVEALPKPKEQSCAYATYSTKYWYNESEKAVYSTATLVLKQYKIPAAGYAEIKKLFDDILMDATQRIVVKKE</sequence>
<dbReference type="Gene3D" id="3.10.620.30">
    <property type="match status" value="1"/>
</dbReference>
<keyword evidence="5" id="KW-1185">Reference proteome</keyword>
<dbReference type="Gene3D" id="2.60.120.1130">
    <property type="match status" value="1"/>
</dbReference>
<protein>
    <submittedName>
        <fullName evidence="4">Transglutaminase domain-containing protein</fullName>
    </submittedName>
</protein>
<gene>
    <name evidence="4" type="ORF">FAM09_15405</name>
</gene>
<proteinExistence type="predicted"/>
<dbReference type="EMBL" id="STFF01000004">
    <property type="protein sequence ID" value="THU38070.1"/>
    <property type="molecule type" value="Genomic_DNA"/>
</dbReference>
<organism evidence="4 5">
    <name type="scientific">Niastella caeni</name>
    <dbReference type="NCBI Taxonomy" id="2569763"/>
    <lineage>
        <taxon>Bacteria</taxon>
        <taxon>Pseudomonadati</taxon>
        <taxon>Bacteroidota</taxon>
        <taxon>Chitinophagia</taxon>
        <taxon>Chitinophagales</taxon>
        <taxon>Chitinophagaceae</taxon>
        <taxon>Niastella</taxon>
    </lineage>
</organism>
<dbReference type="InterPro" id="IPR038765">
    <property type="entry name" value="Papain-like_cys_pep_sf"/>
</dbReference>
<comment type="caution">
    <text evidence="4">The sequence shown here is derived from an EMBL/GenBank/DDBJ whole genome shotgun (WGS) entry which is preliminary data.</text>
</comment>
<dbReference type="SUPFAM" id="SSF54001">
    <property type="entry name" value="Cysteine proteinases"/>
    <property type="match status" value="1"/>
</dbReference>
<evidence type="ECO:0000313" key="4">
    <source>
        <dbReference type="EMBL" id="THU38070.1"/>
    </source>
</evidence>
<accession>A0A4S8HRK6</accession>
<feature type="signal peptide" evidence="1">
    <location>
        <begin position="1"/>
        <end position="20"/>
    </location>
</feature>